<keyword evidence="3" id="KW-1185">Reference proteome</keyword>
<dbReference type="EMBL" id="PKPP01018300">
    <property type="protein sequence ID" value="PWA36364.1"/>
    <property type="molecule type" value="Genomic_DNA"/>
</dbReference>
<evidence type="ECO:0000313" key="2">
    <source>
        <dbReference type="EMBL" id="PWA36364.1"/>
    </source>
</evidence>
<dbReference type="Proteomes" id="UP000245207">
    <property type="component" value="Unassembled WGS sequence"/>
</dbReference>
<dbReference type="Pfam" id="PF13966">
    <property type="entry name" value="zf-RVT"/>
    <property type="match status" value="1"/>
</dbReference>
<dbReference type="GO" id="GO:0004527">
    <property type="term" value="F:exonuclease activity"/>
    <property type="evidence" value="ECO:0007669"/>
    <property type="project" value="UniProtKB-KW"/>
</dbReference>
<dbReference type="OrthoDB" id="1729386at2759"/>
<comment type="caution">
    <text evidence="2">The sequence shown here is derived from an EMBL/GenBank/DDBJ whole genome shotgun (WGS) entry which is preliminary data.</text>
</comment>
<evidence type="ECO:0000313" key="3">
    <source>
        <dbReference type="Proteomes" id="UP000245207"/>
    </source>
</evidence>
<organism evidence="2 3">
    <name type="scientific">Artemisia annua</name>
    <name type="common">Sweet wormwood</name>
    <dbReference type="NCBI Taxonomy" id="35608"/>
    <lineage>
        <taxon>Eukaryota</taxon>
        <taxon>Viridiplantae</taxon>
        <taxon>Streptophyta</taxon>
        <taxon>Embryophyta</taxon>
        <taxon>Tracheophyta</taxon>
        <taxon>Spermatophyta</taxon>
        <taxon>Magnoliopsida</taxon>
        <taxon>eudicotyledons</taxon>
        <taxon>Gunneridae</taxon>
        <taxon>Pentapetalae</taxon>
        <taxon>asterids</taxon>
        <taxon>campanulids</taxon>
        <taxon>Asterales</taxon>
        <taxon>Asteraceae</taxon>
        <taxon>Asteroideae</taxon>
        <taxon>Anthemideae</taxon>
        <taxon>Artemisiinae</taxon>
        <taxon>Artemisia</taxon>
    </lineage>
</organism>
<dbReference type="GO" id="GO:0004519">
    <property type="term" value="F:endonuclease activity"/>
    <property type="evidence" value="ECO:0007669"/>
    <property type="project" value="UniProtKB-KW"/>
</dbReference>
<sequence length="385" mass="44832">MIRNFWVAHSIDNNQNKLITFKDKLKHLKFKIKAWNLEFRRKKSEEKNLIQDRILVIDKLIDDGLGSSNIAEERGKIQKRLLEIEHLELQDIAQKAKIKWSIEGDENSKYYHGILKQKRRQLAIRGIRLNGAWTSNPQHVKMAFMEFFKKKFDRFSGGAIQELLLHGFQLSPSTPDRLIWSEAPDLSFSVKQARCTIDHHILPIGSTSTLWNRFVPRKVNIFFWRCRLNRLPTRVNLDHKGLDVPSILCSICASQLEDSDHIFFVCPTSHLIWKSIGKWCDLDFPTFSNVADMITWVDNAPISRTKTLLLQAINWFDPGLFSTYGASSDWEWGWVFTHHLFGLCTPSCGPITYHWCRQKDNNNNTQGLTNKTLHKDLVAIKLKYT</sequence>
<keyword evidence="2" id="KW-0255">Endonuclease</keyword>
<dbReference type="InterPro" id="IPR026960">
    <property type="entry name" value="RVT-Znf"/>
</dbReference>
<reference evidence="2 3" key="1">
    <citation type="journal article" date="2018" name="Mol. Plant">
        <title>The genome of Artemisia annua provides insight into the evolution of Asteraceae family and artemisinin biosynthesis.</title>
        <authorList>
            <person name="Shen Q."/>
            <person name="Zhang L."/>
            <person name="Liao Z."/>
            <person name="Wang S."/>
            <person name="Yan T."/>
            <person name="Shi P."/>
            <person name="Liu M."/>
            <person name="Fu X."/>
            <person name="Pan Q."/>
            <person name="Wang Y."/>
            <person name="Lv Z."/>
            <person name="Lu X."/>
            <person name="Zhang F."/>
            <person name="Jiang W."/>
            <person name="Ma Y."/>
            <person name="Chen M."/>
            <person name="Hao X."/>
            <person name="Li L."/>
            <person name="Tang Y."/>
            <person name="Lv G."/>
            <person name="Zhou Y."/>
            <person name="Sun X."/>
            <person name="Brodelius P.E."/>
            <person name="Rose J.K.C."/>
            <person name="Tang K."/>
        </authorList>
    </citation>
    <scope>NUCLEOTIDE SEQUENCE [LARGE SCALE GENOMIC DNA]</scope>
    <source>
        <strain evidence="3">cv. Huhao1</strain>
        <tissue evidence="2">Leaf</tissue>
    </source>
</reference>
<keyword evidence="2" id="KW-0269">Exonuclease</keyword>
<name>A0A2U1KHV6_ARTAN</name>
<accession>A0A2U1KHV6</accession>
<proteinExistence type="predicted"/>
<dbReference type="STRING" id="35608.A0A2U1KHV6"/>
<feature type="domain" description="Reverse transcriptase zinc-binding" evidence="1">
    <location>
        <begin position="188"/>
        <end position="273"/>
    </location>
</feature>
<evidence type="ECO:0000259" key="1">
    <source>
        <dbReference type="Pfam" id="PF13966"/>
    </source>
</evidence>
<dbReference type="AlphaFoldDB" id="A0A2U1KHV6"/>
<keyword evidence="2" id="KW-0378">Hydrolase</keyword>
<keyword evidence="2" id="KW-0540">Nuclease</keyword>
<gene>
    <name evidence="2" type="ORF">CTI12_AA600720</name>
</gene>
<protein>
    <submittedName>
        <fullName evidence="2">Endonuclease/exonuclease/phosphatase</fullName>
    </submittedName>
</protein>